<evidence type="ECO:0000313" key="2">
    <source>
        <dbReference type="Proteomes" id="UP000076863"/>
    </source>
</evidence>
<dbReference type="Proteomes" id="UP000076863">
    <property type="component" value="Unassembled WGS sequence"/>
</dbReference>
<dbReference type="EMBL" id="AZHA01000053">
    <property type="protein sequence ID" value="OAA34477.1"/>
    <property type="molecule type" value="Genomic_DNA"/>
</dbReference>
<comment type="caution">
    <text evidence="1">The sequence shown here is derived from an EMBL/GenBank/DDBJ whole genome shotgun (WGS) entry which is preliminary data.</text>
</comment>
<organism evidence="1 2">
    <name type="scientific">Beauveria brongniartii RCEF 3172</name>
    <dbReference type="NCBI Taxonomy" id="1081107"/>
    <lineage>
        <taxon>Eukaryota</taxon>
        <taxon>Fungi</taxon>
        <taxon>Dikarya</taxon>
        <taxon>Ascomycota</taxon>
        <taxon>Pezizomycotina</taxon>
        <taxon>Sordariomycetes</taxon>
        <taxon>Hypocreomycetidae</taxon>
        <taxon>Hypocreales</taxon>
        <taxon>Cordycipitaceae</taxon>
        <taxon>Beauveria</taxon>
        <taxon>Beauveria brongniartii</taxon>
    </lineage>
</organism>
<protein>
    <submittedName>
        <fullName evidence="1">Uncharacterized protein</fullName>
    </submittedName>
</protein>
<accession>A0A166W991</accession>
<proteinExistence type="predicted"/>
<sequence>MPTILKALVEKSVARDFNNANSITRPNTDCKTEISVDDWCPWEDFTYENIKYIFRKELGRRYKGDSEPLSLPLDLCVLREDMTQDALGRFPIPIINYALSSGGGTEHFGRGSRCQLDTMYAPDWSVVLYSHVSTEGMLNILPGDMKISSKWWSGMLDDEDNFDEWKKVLN</sequence>
<dbReference type="AlphaFoldDB" id="A0A166W991"/>
<gene>
    <name evidence="1" type="ORF">BBO_09195</name>
</gene>
<keyword evidence="2" id="KW-1185">Reference proteome</keyword>
<evidence type="ECO:0000313" key="1">
    <source>
        <dbReference type="EMBL" id="OAA34477.1"/>
    </source>
</evidence>
<dbReference type="OrthoDB" id="4870827at2759"/>
<reference evidence="1 2" key="1">
    <citation type="journal article" date="2016" name="Genome Biol. Evol.">
        <title>Divergent and convergent evolution of fungal pathogenicity.</title>
        <authorList>
            <person name="Shang Y."/>
            <person name="Xiao G."/>
            <person name="Zheng P."/>
            <person name="Cen K."/>
            <person name="Zhan S."/>
            <person name="Wang C."/>
        </authorList>
    </citation>
    <scope>NUCLEOTIDE SEQUENCE [LARGE SCALE GENOMIC DNA]</scope>
    <source>
        <strain evidence="1 2">RCEF 3172</strain>
    </source>
</reference>
<name>A0A166W991_9HYPO</name>